<keyword evidence="2" id="KW-1185">Reference proteome</keyword>
<evidence type="ECO:0000313" key="1">
    <source>
        <dbReference type="EMBL" id="KDM90951.1"/>
    </source>
</evidence>
<accession>A0A066RP93</accession>
<reference evidence="1 2" key="1">
    <citation type="submission" date="2014-04" db="EMBL/GenBank/DDBJ databases">
        <title>Draft genome sequence of Photobacterium halotolerans S2753: a solonamide, ngercheumicin and holomycin producer.</title>
        <authorList>
            <person name="Machado H.R."/>
            <person name="Gram L."/>
        </authorList>
    </citation>
    <scope>NUCLEOTIDE SEQUENCE [LARGE SCALE GENOMIC DNA]</scope>
    <source>
        <strain evidence="1 2">S2753</strain>
    </source>
</reference>
<dbReference type="Proteomes" id="UP000027192">
    <property type="component" value="Unassembled WGS sequence"/>
</dbReference>
<organism evidence="1 2">
    <name type="scientific">Photobacterium galatheae</name>
    <dbReference type="NCBI Taxonomy" id="1654360"/>
    <lineage>
        <taxon>Bacteria</taxon>
        <taxon>Pseudomonadati</taxon>
        <taxon>Pseudomonadota</taxon>
        <taxon>Gammaproteobacteria</taxon>
        <taxon>Vibrionales</taxon>
        <taxon>Vibrionaceae</taxon>
        <taxon>Photobacterium</taxon>
    </lineage>
</organism>
<dbReference type="AlphaFoldDB" id="A0A066RP93"/>
<proteinExistence type="predicted"/>
<protein>
    <submittedName>
        <fullName evidence="1">Uncharacterized protein</fullName>
    </submittedName>
</protein>
<sequence length="95" mass="11035">MIILILRAVSGDIESFVLTLCLNECSNYAYNTIFIQLFIQQHQSIMKRMYYRRAVGLSNGALIHLKFDKLHYLSGYRGCRDVEISEGRFSIKLLL</sequence>
<comment type="caution">
    <text evidence="1">The sequence shown here is derived from an EMBL/GenBank/DDBJ whole genome shotgun (WGS) entry which is preliminary data.</text>
</comment>
<gene>
    <name evidence="1" type="ORF">EA58_14445</name>
</gene>
<dbReference type="EMBL" id="JMIB01000027">
    <property type="protein sequence ID" value="KDM90951.1"/>
    <property type="molecule type" value="Genomic_DNA"/>
</dbReference>
<evidence type="ECO:0000313" key="2">
    <source>
        <dbReference type="Proteomes" id="UP000027192"/>
    </source>
</evidence>
<name>A0A066RP93_9GAMM</name>